<evidence type="ECO:0000256" key="3">
    <source>
        <dbReference type="ARBA" id="ARBA00023029"/>
    </source>
</evidence>
<dbReference type="InterPro" id="IPR013757">
    <property type="entry name" value="Topo_IIA_A_a_sf"/>
</dbReference>
<evidence type="ECO:0000256" key="2">
    <source>
        <dbReference type="ARBA" id="ARBA00008263"/>
    </source>
</evidence>
<keyword evidence="4 6" id="KW-0238">DNA-binding</keyword>
<feature type="active site" description="O-(5'-phospho-DNA)-tyrosine intermediate" evidence="6">
    <location>
        <position position="136"/>
    </location>
</feature>
<keyword evidence="7" id="KW-0175">Coiled coil</keyword>
<evidence type="ECO:0000256" key="8">
    <source>
        <dbReference type="SAM" id="MobiDB-lite"/>
    </source>
</evidence>
<accession>A0A6N6M941</accession>
<feature type="compositionally biased region" description="Acidic residues" evidence="8">
    <location>
        <begin position="865"/>
        <end position="878"/>
    </location>
</feature>
<name>A0A6N6M941_9FLAO</name>
<keyword evidence="5 6" id="KW-0413">Isomerase</keyword>
<dbReference type="NCBIfam" id="NF009397">
    <property type="entry name" value="PRK12758.1"/>
    <property type="match status" value="1"/>
</dbReference>
<dbReference type="OrthoDB" id="9806486at2"/>
<comment type="similarity">
    <text evidence="2">Belongs to the type II topoisomerase GyrA/ParC subunit family.</text>
</comment>
<dbReference type="AlphaFoldDB" id="A0A6N6M941"/>
<dbReference type="Gene3D" id="3.90.199.10">
    <property type="entry name" value="Topoisomerase II, domain 5"/>
    <property type="match status" value="1"/>
</dbReference>
<comment type="caution">
    <text evidence="10">The sequence shown here is derived from an EMBL/GenBank/DDBJ whole genome shotgun (WGS) entry which is preliminary data.</text>
</comment>
<dbReference type="GO" id="GO:0005524">
    <property type="term" value="F:ATP binding"/>
    <property type="evidence" value="ECO:0007669"/>
    <property type="project" value="InterPro"/>
</dbReference>
<dbReference type="SMART" id="SM00434">
    <property type="entry name" value="TOP4c"/>
    <property type="match status" value="1"/>
</dbReference>
<keyword evidence="3 6" id="KW-0799">Topoisomerase</keyword>
<proteinExistence type="inferred from homology"/>
<dbReference type="NCBIfam" id="NF007209">
    <property type="entry name" value="PRK09631.1"/>
    <property type="match status" value="1"/>
</dbReference>
<dbReference type="GO" id="GO:0006265">
    <property type="term" value="P:DNA topological change"/>
    <property type="evidence" value="ECO:0007669"/>
    <property type="project" value="UniProtKB-UniRule"/>
</dbReference>
<dbReference type="Proteomes" id="UP000435357">
    <property type="component" value="Unassembled WGS sequence"/>
</dbReference>
<dbReference type="InterPro" id="IPR013758">
    <property type="entry name" value="Topo_IIA_A/C_ab"/>
</dbReference>
<dbReference type="GO" id="GO:0003918">
    <property type="term" value="F:DNA topoisomerase type II (double strand cut, ATP-hydrolyzing) activity"/>
    <property type="evidence" value="ECO:0007669"/>
    <property type="project" value="UniProtKB-EC"/>
</dbReference>
<dbReference type="Gene3D" id="1.10.268.10">
    <property type="entry name" value="Topoisomerase, domain 3"/>
    <property type="match status" value="1"/>
</dbReference>
<organism evidence="10 11">
    <name type="scientific">Salibacter halophilus</name>
    <dbReference type="NCBI Taxonomy" id="1803916"/>
    <lineage>
        <taxon>Bacteria</taxon>
        <taxon>Pseudomonadati</taxon>
        <taxon>Bacteroidota</taxon>
        <taxon>Flavobacteriia</taxon>
        <taxon>Flavobacteriales</taxon>
        <taxon>Salibacteraceae</taxon>
        <taxon>Salibacter</taxon>
    </lineage>
</organism>
<dbReference type="PROSITE" id="PS52040">
    <property type="entry name" value="TOPO_IIA"/>
    <property type="match status" value="1"/>
</dbReference>
<protein>
    <submittedName>
        <fullName evidence="10">DNA gyrase/topoisomerase IV subunit A</fullName>
    </submittedName>
</protein>
<evidence type="ECO:0000256" key="1">
    <source>
        <dbReference type="ARBA" id="ARBA00000185"/>
    </source>
</evidence>
<feature type="compositionally biased region" description="Acidic residues" evidence="8">
    <location>
        <begin position="843"/>
        <end position="854"/>
    </location>
</feature>
<dbReference type="Gene3D" id="3.30.1360.40">
    <property type="match status" value="1"/>
</dbReference>
<dbReference type="PANTHER" id="PTHR43493:SF5">
    <property type="entry name" value="DNA GYRASE SUBUNIT A, CHLOROPLASTIC_MITOCHONDRIAL"/>
    <property type="match status" value="1"/>
</dbReference>
<dbReference type="GO" id="GO:0003677">
    <property type="term" value="F:DNA binding"/>
    <property type="evidence" value="ECO:0007669"/>
    <property type="project" value="UniProtKB-UniRule"/>
</dbReference>
<evidence type="ECO:0000256" key="6">
    <source>
        <dbReference type="PROSITE-ProRule" id="PRU01384"/>
    </source>
</evidence>
<dbReference type="RefSeq" id="WP_151166410.1">
    <property type="nucleotide sequence ID" value="NZ_WACR01000002.1"/>
</dbReference>
<dbReference type="PANTHER" id="PTHR43493">
    <property type="entry name" value="DNA GYRASE/TOPOISOMERASE SUBUNIT A"/>
    <property type="match status" value="1"/>
</dbReference>
<evidence type="ECO:0000256" key="4">
    <source>
        <dbReference type="ARBA" id="ARBA00023125"/>
    </source>
</evidence>
<dbReference type="GO" id="GO:0009330">
    <property type="term" value="C:DNA topoisomerase type II (double strand cut, ATP-hydrolyzing) complex"/>
    <property type="evidence" value="ECO:0007669"/>
    <property type="project" value="TreeGrafter"/>
</dbReference>
<evidence type="ECO:0000256" key="7">
    <source>
        <dbReference type="SAM" id="Coils"/>
    </source>
</evidence>
<sequence length="885" mass="100853">MSEDIDKNEENEERDEELEQEAAEAEELDKVIQVSGMYEDWFLDYASYVILERAVPHINDGLKPVQRRILHSMREMEDGRYNKVANIVGNTMKYHPHGDASITDALVGMGQKNLLIDTQGNWGNVLTGDSAAAPRYIEARLTKFALEVAFNPKTTNWSNSYDGRNREPVTLPMKFPLLLAQGVEGIAVGMSCRILPHNFIELIDCSVKYLQGKRFTLYPDFPQGGMADFTNYNDGLRGGRVRVRAKIEIEDKKTLKITEIPFGTTTGSLIDNILKANDKGKIKIKRIEDNTAEEVDILIHLPSGASPDKMVDALYAFTDCEMSIAPNTSVIQDDKPRFVGVTDVLKESTDATVELLKRELEIELGELQEKWHFSSLEKIFIENKIYVEFDGKTYEEAMELTHELLKPHVKHLVREVTDEDVQKLMEIRMRRITKHDSEKADTFIASLEDDIARVKDHLANLIEFAIDYFKNLKKKHGKGMERKTEIREFENIEASKVAVANVKLYANYEEGFVGHGLKRGEGEFVAECSDIDDIIAIREDGKMMVAKIADKFFMGKNLLHVGVWKRGDTRTTYNMIYKDGATGPSRVKRFNVKSITREREYDLTKGSPKSKILYLTVNPNGEAETVQIVHRNTGKIRKLKFDFDFSEQDIKGRGAGGNILTKHPINKIVLKEEGVSTLAARKIWFDETVKRLNTDGRGELLGKFKGDDKILQITQSGHYKLTSFDLSTKFEEDFIILEKWNPDKPVTAIYWDGEKEQFNVKRFQVEDTDKKTLFITDHPDSYLELATTDWRPQINIAYDQRSASREDEQVILDEFIAVKGLKAMGNRLTPHKVKTIDLLDPLPYEEEEESEPEIELPSREKKEEDGSDSNDSEGDDDGPSQGTLF</sequence>
<feature type="domain" description="Topo IIA-type catalytic" evidence="9">
    <location>
        <begin position="55"/>
        <end position="497"/>
    </location>
</feature>
<evidence type="ECO:0000313" key="11">
    <source>
        <dbReference type="Proteomes" id="UP000435357"/>
    </source>
</evidence>
<dbReference type="GO" id="GO:0005737">
    <property type="term" value="C:cytoplasm"/>
    <property type="evidence" value="ECO:0007669"/>
    <property type="project" value="TreeGrafter"/>
</dbReference>
<reference evidence="10 11" key="1">
    <citation type="submission" date="2019-09" db="EMBL/GenBank/DDBJ databases">
        <title>Genomes of Cryomorphaceae.</title>
        <authorList>
            <person name="Bowman J.P."/>
        </authorList>
    </citation>
    <scope>NUCLEOTIDE SEQUENCE [LARGE SCALE GENOMIC DNA]</scope>
    <source>
        <strain evidence="10 11">KCTC 52047</strain>
    </source>
</reference>
<dbReference type="InterPro" id="IPR050220">
    <property type="entry name" value="Type_II_DNA_Topoisomerases"/>
</dbReference>
<gene>
    <name evidence="10" type="ORF">F3059_02730</name>
</gene>
<dbReference type="SUPFAM" id="SSF56719">
    <property type="entry name" value="Type II DNA topoisomerase"/>
    <property type="match status" value="1"/>
</dbReference>
<comment type="catalytic activity">
    <reaction evidence="1 6">
        <text>ATP-dependent breakage, passage and rejoining of double-stranded DNA.</text>
        <dbReference type="EC" id="5.6.2.2"/>
    </reaction>
</comment>
<dbReference type="InterPro" id="IPR013760">
    <property type="entry name" value="Topo_IIA-like_dom_sf"/>
</dbReference>
<keyword evidence="11" id="KW-1185">Reference proteome</keyword>
<evidence type="ECO:0000313" key="10">
    <source>
        <dbReference type="EMBL" id="KAB1065586.1"/>
    </source>
</evidence>
<evidence type="ECO:0000259" key="9">
    <source>
        <dbReference type="PROSITE" id="PS52040"/>
    </source>
</evidence>
<dbReference type="EMBL" id="WACR01000002">
    <property type="protein sequence ID" value="KAB1065586.1"/>
    <property type="molecule type" value="Genomic_DNA"/>
</dbReference>
<evidence type="ECO:0000256" key="5">
    <source>
        <dbReference type="ARBA" id="ARBA00023235"/>
    </source>
</evidence>
<feature type="coiled-coil region" evidence="7">
    <location>
        <begin position="1"/>
        <end position="31"/>
    </location>
</feature>
<dbReference type="InterPro" id="IPR002205">
    <property type="entry name" value="Topo_IIA_dom_A"/>
</dbReference>
<feature type="region of interest" description="Disordered" evidence="8">
    <location>
        <begin position="839"/>
        <end position="885"/>
    </location>
</feature>
<dbReference type="Pfam" id="PF00521">
    <property type="entry name" value="DNA_topoisoIV"/>
    <property type="match status" value="1"/>
</dbReference>